<protein>
    <submittedName>
        <fullName evidence="2">MazG nucleotide pyrophosphohydrolase domain protein</fullName>
    </submittedName>
</protein>
<proteinExistence type="predicted"/>
<gene>
    <name evidence="2" type="primary">mazG</name>
    <name evidence="2" type="ORF">HMPREF0556_11638</name>
</gene>
<sequence>MIVNFEEYQMLASRTAQIHEQALTNYGLGISGEAGEVAELIKKYAFHGHTLDKANLTKELGDVLWYISQIAKWADIPMEQVASENIEKLKRRYPNGFVQDRSKLKID</sequence>
<organism evidence="2 3">
    <name type="scientific">Listeria grayi DSM 20601</name>
    <dbReference type="NCBI Taxonomy" id="525367"/>
    <lineage>
        <taxon>Bacteria</taxon>
        <taxon>Bacillati</taxon>
        <taxon>Bacillota</taxon>
        <taxon>Bacilli</taxon>
        <taxon>Bacillales</taxon>
        <taxon>Listeriaceae</taxon>
        <taxon>Listeria</taxon>
    </lineage>
</organism>
<dbReference type="SUPFAM" id="SSF101386">
    <property type="entry name" value="all-alpha NTP pyrophosphatases"/>
    <property type="match status" value="1"/>
</dbReference>
<evidence type="ECO:0000313" key="2">
    <source>
        <dbReference type="EMBL" id="EFI82953.1"/>
    </source>
</evidence>
<dbReference type="PIRSF" id="PIRSF006639">
    <property type="entry name" value="UCP006639_pph"/>
    <property type="match status" value="1"/>
</dbReference>
<dbReference type="PANTHER" id="PTHR46523:SF1">
    <property type="entry name" value="DCTP PYROPHOSPHATASE 1"/>
    <property type="match status" value="1"/>
</dbReference>
<dbReference type="AlphaFoldDB" id="D7UZV8"/>
<dbReference type="Pfam" id="PF03819">
    <property type="entry name" value="MazG"/>
    <property type="match status" value="1"/>
</dbReference>
<keyword evidence="3" id="KW-1185">Reference proteome</keyword>
<evidence type="ECO:0000259" key="1">
    <source>
        <dbReference type="Pfam" id="PF03819"/>
    </source>
</evidence>
<accession>D7UZV8</accession>
<dbReference type="CDD" id="cd11541">
    <property type="entry name" value="NTP-PPase_u4"/>
    <property type="match status" value="1"/>
</dbReference>
<dbReference type="EMBL" id="ACCR02000005">
    <property type="protein sequence ID" value="EFI82953.1"/>
    <property type="molecule type" value="Genomic_DNA"/>
</dbReference>
<dbReference type="PANTHER" id="PTHR46523">
    <property type="entry name" value="DCTP PYROPHOSPHATASE 1"/>
    <property type="match status" value="1"/>
</dbReference>
<dbReference type="STRING" id="525367.HMPREF0556_11638"/>
<evidence type="ECO:0000313" key="3">
    <source>
        <dbReference type="Proteomes" id="UP000010119"/>
    </source>
</evidence>
<dbReference type="HOGENOM" id="CLU_130333_1_1_9"/>
<reference evidence="2" key="1">
    <citation type="submission" date="2010-06" db="EMBL/GenBank/DDBJ databases">
        <authorList>
            <person name="Muzny D."/>
            <person name="Qin X."/>
            <person name="Buhay C."/>
            <person name="Dugan-Rocha S."/>
            <person name="Ding Y."/>
            <person name="Chen G."/>
            <person name="Hawes A."/>
            <person name="Holder M."/>
            <person name="Jhangiani S."/>
            <person name="Johnson A."/>
            <person name="Khan Z."/>
            <person name="Li Z."/>
            <person name="Liu W."/>
            <person name="Liu X."/>
            <person name="Perez L."/>
            <person name="Shen H."/>
            <person name="Wang Q."/>
            <person name="Watt J."/>
            <person name="Xi L."/>
            <person name="Xin Y."/>
            <person name="Zhou J."/>
            <person name="Deng J."/>
            <person name="Jiang H."/>
            <person name="Liu Y."/>
            <person name="Qu J."/>
            <person name="Song X.-Z."/>
            <person name="Zhang L."/>
            <person name="Villasana D."/>
            <person name="Johnson A."/>
            <person name="Liu J."/>
            <person name="Liyanage D."/>
            <person name="Lorensuhewa L."/>
            <person name="Robinson T."/>
            <person name="Song A."/>
            <person name="Song B.-B."/>
            <person name="Dinh H."/>
            <person name="Thornton R."/>
            <person name="Coyle M."/>
            <person name="Francisco L."/>
            <person name="Jackson L."/>
            <person name="Javaid M."/>
            <person name="Korchina V."/>
            <person name="Kovar C."/>
            <person name="Mata R."/>
            <person name="Mathew T."/>
            <person name="Ngo R."/>
            <person name="Nguyen L."/>
            <person name="Nguyen N."/>
            <person name="Okwuonu G."/>
            <person name="Ongeri F."/>
            <person name="Pham C."/>
            <person name="Simmons D."/>
            <person name="Wilczek-Boney K."/>
            <person name="Hale W."/>
            <person name="Jakkamsetti A."/>
            <person name="Pham P."/>
            <person name="Ruth R."/>
            <person name="San Lucas F."/>
            <person name="Warren J."/>
            <person name="Zhang J."/>
            <person name="Zhao Z."/>
            <person name="Zhou C."/>
            <person name="Zhu D."/>
            <person name="Lee S."/>
            <person name="Bess C."/>
            <person name="Blankenburg K."/>
            <person name="Forbes L."/>
            <person name="Fu Q."/>
            <person name="Gubbala S."/>
            <person name="Hirani K."/>
            <person name="Jayaseelan J.C."/>
            <person name="Lara F."/>
            <person name="Munidasa M."/>
            <person name="Palculict T."/>
            <person name="Patil S."/>
            <person name="Pu L.-L."/>
            <person name="Saada N."/>
            <person name="Tang L."/>
            <person name="Weissenberger G."/>
            <person name="Zhu Y."/>
            <person name="Hemphill L."/>
            <person name="Shang Y."/>
            <person name="Youmans B."/>
            <person name="Ayvaz T."/>
            <person name="Ross M."/>
            <person name="Santibanez J."/>
            <person name="Aqrawi P."/>
            <person name="Gross S."/>
            <person name="Joshi V."/>
            <person name="Fowler G."/>
            <person name="Nazareth L."/>
            <person name="Reid J."/>
            <person name="Worley K."/>
            <person name="Petrosino J."/>
            <person name="Highlander S."/>
            <person name="Gibbs R."/>
        </authorList>
    </citation>
    <scope>NUCLEOTIDE SEQUENCE [LARGE SCALE GENOMIC DNA]</scope>
    <source>
        <strain evidence="2">DSM 20601</strain>
    </source>
</reference>
<feature type="domain" description="NTP pyrophosphohydrolase MazG-like" evidence="1">
    <location>
        <begin position="24"/>
        <end position="97"/>
    </location>
</feature>
<dbReference type="Proteomes" id="UP000010119">
    <property type="component" value="Unassembled WGS sequence"/>
</dbReference>
<dbReference type="InterPro" id="IPR011379">
    <property type="entry name" value="MazG-related_GP37"/>
</dbReference>
<dbReference type="eggNOG" id="COG1694">
    <property type="taxonomic scope" value="Bacteria"/>
</dbReference>
<dbReference type="InterPro" id="IPR004518">
    <property type="entry name" value="MazG-like_dom"/>
</dbReference>
<dbReference type="GO" id="GO:0016787">
    <property type="term" value="F:hydrolase activity"/>
    <property type="evidence" value="ECO:0007669"/>
    <property type="project" value="UniProtKB-KW"/>
</dbReference>
<dbReference type="InterPro" id="IPR052555">
    <property type="entry name" value="dCTP_Pyrophosphatase"/>
</dbReference>
<comment type="caution">
    <text evidence="2">The sequence shown here is derived from an EMBL/GenBank/DDBJ whole genome shotgun (WGS) entry which is preliminary data.</text>
</comment>
<name>D7UZV8_LISGR</name>
<dbReference type="Gene3D" id="1.10.287.1080">
    <property type="entry name" value="MazG-like"/>
    <property type="match status" value="1"/>
</dbReference>